<keyword evidence="1" id="KW-0805">Transcription regulation</keyword>
<dbReference type="SUPFAM" id="SSF46785">
    <property type="entry name" value="Winged helix' DNA-binding domain"/>
    <property type="match status" value="1"/>
</dbReference>
<dbReference type="InterPro" id="IPR036388">
    <property type="entry name" value="WH-like_DNA-bd_sf"/>
</dbReference>
<dbReference type="Pfam" id="PF00392">
    <property type="entry name" value="GntR"/>
    <property type="match status" value="1"/>
</dbReference>
<evidence type="ECO:0000256" key="3">
    <source>
        <dbReference type="ARBA" id="ARBA00023163"/>
    </source>
</evidence>
<dbReference type="SMART" id="SM00345">
    <property type="entry name" value="HTH_GNTR"/>
    <property type="match status" value="1"/>
</dbReference>
<dbReference type="Gene3D" id="1.10.10.10">
    <property type="entry name" value="Winged helix-like DNA-binding domain superfamily/Winged helix DNA-binding domain"/>
    <property type="match status" value="1"/>
</dbReference>
<dbReference type="InterPro" id="IPR036390">
    <property type="entry name" value="WH_DNA-bd_sf"/>
</dbReference>
<evidence type="ECO:0000259" key="4">
    <source>
        <dbReference type="PROSITE" id="PS50949"/>
    </source>
</evidence>
<dbReference type="InterPro" id="IPR000524">
    <property type="entry name" value="Tscrpt_reg_HTH_GntR"/>
</dbReference>
<dbReference type="Proteomes" id="UP001143370">
    <property type="component" value="Unassembled WGS sequence"/>
</dbReference>
<reference evidence="5" key="2">
    <citation type="submission" date="2023-01" db="EMBL/GenBank/DDBJ databases">
        <authorList>
            <person name="Sun Q."/>
            <person name="Evtushenko L."/>
        </authorList>
    </citation>
    <scope>NUCLEOTIDE SEQUENCE</scope>
    <source>
        <strain evidence="5">VKM B-2484</strain>
    </source>
</reference>
<reference evidence="5" key="1">
    <citation type="journal article" date="2014" name="Int. J. Syst. Evol. Microbiol.">
        <title>Complete genome sequence of Corynebacterium casei LMG S-19264T (=DSM 44701T), isolated from a smear-ripened cheese.</title>
        <authorList>
            <consortium name="US DOE Joint Genome Institute (JGI-PGF)"/>
            <person name="Walter F."/>
            <person name="Albersmeier A."/>
            <person name="Kalinowski J."/>
            <person name="Ruckert C."/>
        </authorList>
    </citation>
    <scope>NUCLEOTIDE SEQUENCE</scope>
    <source>
        <strain evidence="5">VKM B-2484</strain>
    </source>
</reference>
<accession>A0A9W6JDH8</accession>
<dbReference type="Pfam" id="PF07702">
    <property type="entry name" value="UTRA"/>
    <property type="match status" value="1"/>
</dbReference>
<evidence type="ECO:0000256" key="2">
    <source>
        <dbReference type="ARBA" id="ARBA00023125"/>
    </source>
</evidence>
<dbReference type="InterPro" id="IPR011663">
    <property type="entry name" value="UTRA"/>
</dbReference>
<dbReference type="SMART" id="SM00866">
    <property type="entry name" value="UTRA"/>
    <property type="match status" value="1"/>
</dbReference>
<keyword evidence="6" id="KW-1185">Reference proteome</keyword>
<dbReference type="GO" id="GO:0003700">
    <property type="term" value="F:DNA-binding transcription factor activity"/>
    <property type="evidence" value="ECO:0007669"/>
    <property type="project" value="InterPro"/>
</dbReference>
<dbReference type="InterPro" id="IPR028978">
    <property type="entry name" value="Chorismate_lyase_/UTRA_dom_sf"/>
</dbReference>
<gene>
    <name evidence="5" type="ORF">GCM10017643_41420</name>
</gene>
<dbReference type="RefSeq" id="WP_213368533.1">
    <property type="nucleotide sequence ID" value="NZ_BSFJ01000035.1"/>
</dbReference>
<proteinExistence type="predicted"/>
<name>A0A9W6JDH8_9HYPH</name>
<dbReference type="PROSITE" id="PS50949">
    <property type="entry name" value="HTH_GNTR"/>
    <property type="match status" value="1"/>
</dbReference>
<dbReference type="EMBL" id="BSFJ01000035">
    <property type="protein sequence ID" value="GLK74024.1"/>
    <property type="molecule type" value="Genomic_DNA"/>
</dbReference>
<sequence>MTQAKPGEGRSARAYAGQGARYLEIEAELQREIESGVYTLGSHLPTEHALCARFAVSRFTVRQALTGLREKGLIHARPGVGTIVIASNRRDAFVQTLSSMEELLQYPAETYRQQVAVEPIRASPELAVMLKCKAGQEWVRLKALRLTRTSSAPIAWLDIYIAPAFARVLDLPNPGAAPVVRQIEESLGFRAAHAQIEIFVGHVSAELAGPLVAQENDPALIIIRRYRGPDGAIFLVTYSVHPENRFTLNIEFERR</sequence>
<feature type="domain" description="HTH gntR-type" evidence="4">
    <location>
        <begin position="19"/>
        <end position="87"/>
    </location>
</feature>
<comment type="caution">
    <text evidence="5">The sequence shown here is derived from an EMBL/GenBank/DDBJ whole genome shotgun (WGS) entry which is preliminary data.</text>
</comment>
<dbReference type="Gene3D" id="3.40.1410.10">
    <property type="entry name" value="Chorismate lyase-like"/>
    <property type="match status" value="1"/>
</dbReference>
<keyword evidence="2" id="KW-0238">DNA-binding</keyword>
<dbReference type="PANTHER" id="PTHR44846:SF1">
    <property type="entry name" value="MANNOSYL-D-GLYCERATE TRANSPORT_METABOLISM SYSTEM REPRESSOR MNGR-RELATED"/>
    <property type="match status" value="1"/>
</dbReference>
<evidence type="ECO:0000313" key="5">
    <source>
        <dbReference type="EMBL" id="GLK74024.1"/>
    </source>
</evidence>
<evidence type="ECO:0000313" key="6">
    <source>
        <dbReference type="Proteomes" id="UP001143370"/>
    </source>
</evidence>
<evidence type="ECO:0000256" key="1">
    <source>
        <dbReference type="ARBA" id="ARBA00023015"/>
    </source>
</evidence>
<dbReference type="GO" id="GO:0045892">
    <property type="term" value="P:negative regulation of DNA-templated transcription"/>
    <property type="evidence" value="ECO:0007669"/>
    <property type="project" value="TreeGrafter"/>
</dbReference>
<dbReference type="SUPFAM" id="SSF64288">
    <property type="entry name" value="Chorismate lyase-like"/>
    <property type="match status" value="1"/>
</dbReference>
<protein>
    <submittedName>
        <fullName evidence="5">GntR family transcriptional regulator</fullName>
    </submittedName>
</protein>
<dbReference type="PRINTS" id="PR00035">
    <property type="entry name" value="HTHGNTR"/>
</dbReference>
<dbReference type="PANTHER" id="PTHR44846">
    <property type="entry name" value="MANNOSYL-D-GLYCERATE TRANSPORT/METABOLISM SYSTEM REPRESSOR MNGR-RELATED"/>
    <property type="match status" value="1"/>
</dbReference>
<dbReference type="InterPro" id="IPR050679">
    <property type="entry name" value="Bact_HTH_transcr_reg"/>
</dbReference>
<dbReference type="AlphaFoldDB" id="A0A9W6JDH8"/>
<dbReference type="GO" id="GO:0003677">
    <property type="term" value="F:DNA binding"/>
    <property type="evidence" value="ECO:0007669"/>
    <property type="project" value="UniProtKB-KW"/>
</dbReference>
<dbReference type="CDD" id="cd07377">
    <property type="entry name" value="WHTH_GntR"/>
    <property type="match status" value="1"/>
</dbReference>
<organism evidence="5 6">
    <name type="scientific">Ancylobacter dichloromethanicus</name>
    <dbReference type="NCBI Taxonomy" id="518825"/>
    <lineage>
        <taxon>Bacteria</taxon>
        <taxon>Pseudomonadati</taxon>
        <taxon>Pseudomonadota</taxon>
        <taxon>Alphaproteobacteria</taxon>
        <taxon>Hyphomicrobiales</taxon>
        <taxon>Xanthobacteraceae</taxon>
        <taxon>Ancylobacter</taxon>
    </lineage>
</organism>
<keyword evidence="3" id="KW-0804">Transcription</keyword>